<evidence type="ECO:0000259" key="4">
    <source>
        <dbReference type="Pfam" id="PF04715"/>
    </source>
</evidence>
<name>A0A561VS87_ACTTI</name>
<dbReference type="Pfam" id="PF01063">
    <property type="entry name" value="Aminotran_4"/>
    <property type="match status" value="1"/>
</dbReference>
<dbReference type="Proteomes" id="UP000320239">
    <property type="component" value="Unassembled WGS sequence"/>
</dbReference>
<feature type="domain" description="Anthranilate synthase component I N-terminal" evidence="4">
    <location>
        <begin position="26"/>
        <end position="160"/>
    </location>
</feature>
<dbReference type="Pfam" id="PF04715">
    <property type="entry name" value="Anth_synt_I_N"/>
    <property type="match status" value="1"/>
</dbReference>
<dbReference type="Gene3D" id="3.20.10.10">
    <property type="entry name" value="D-amino Acid Aminotransferase, subunit A, domain 2"/>
    <property type="match status" value="1"/>
</dbReference>
<dbReference type="SUPFAM" id="SSF56322">
    <property type="entry name" value="ADC synthase"/>
    <property type="match status" value="1"/>
</dbReference>
<dbReference type="InterPro" id="IPR005801">
    <property type="entry name" value="ADC_synthase"/>
</dbReference>
<comment type="caution">
    <text evidence="5">The sequence shown here is derived from an EMBL/GenBank/DDBJ whole genome shotgun (WGS) entry which is preliminary data.</text>
</comment>
<dbReference type="InterPro" id="IPR006805">
    <property type="entry name" value="Anth_synth_I_N"/>
</dbReference>
<organism evidence="5 6">
    <name type="scientific">Actinoplanes teichomyceticus</name>
    <dbReference type="NCBI Taxonomy" id="1867"/>
    <lineage>
        <taxon>Bacteria</taxon>
        <taxon>Bacillati</taxon>
        <taxon>Actinomycetota</taxon>
        <taxon>Actinomycetes</taxon>
        <taxon>Micromonosporales</taxon>
        <taxon>Micromonosporaceae</taxon>
        <taxon>Actinoplanes</taxon>
    </lineage>
</organism>
<dbReference type="GO" id="GO:0009396">
    <property type="term" value="P:folic acid-containing compound biosynthetic process"/>
    <property type="evidence" value="ECO:0007669"/>
    <property type="project" value="InterPro"/>
</dbReference>
<gene>
    <name evidence="5" type="ORF">FHX34_104758</name>
</gene>
<evidence type="ECO:0000256" key="1">
    <source>
        <dbReference type="ARBA" id="ARBA00013139"/>
    </source>
</evidence>
<keyword evidence="2" id="KW-0808">Transferase</keyword>
<sequence>MNADLLSSLRRVTGVHSEPLRLREPFVEVVRRFADEPGTVALLSGGTLDCARYHILGVRPWLSLSGQRTRTTITDGDRRIELDADPFTALRRLLRHSPVPAPAAPLPLSSGLLGYLAYDLKDCLERLPRTSVDDLGLPLMHLVAPTVILVQDRVTEATTLLAMRVAGEDTAVSRHVARFKETLGAPAAPRDRQTEATGRCVSAFSRDEYLSAVEAIRRYIVDGDVYQVNMSQRFQAPFTGDPFDCLAGMFAENPAPFFAYVNAGDHQIVSTSPERFIELRNGAVETRPIKGTRPRGTTPAQDDSLRAELRESAKEDAELSMIVDLLRNDIGKVCRPGSVRVREHKRLETYRNVHHLVSTVTGELGPGMDAVDLLRATFPGGSITGCPKIRAMEVIDELEPVRRHVYTGSIGYLGFDGTMDLSIAIRTATFTGGTAVFSVGGGIVFDSDPASEYEETLHKGRTLMNALHATAGDERSAATVWQDGLFKPRTAATVPIDSEGLSYGLGFFETLRVHAGRPILLEAHVRRFELAWREFFGTTPPDVTWADVIARLVDRNGLSRTDAVVKLVATAGNPSGARLSPVLFASAKPYAPRPVLSARPGLRLMTYPHPRETHLAGHKTLNHLHYRLAGAWAERHGADEALIRNADGSVSETNTASICCMYGATACFPVSGPALPGTMSAEVARLLRSWGYAVENRRLTVADLLAADHVFVTNSVMGAVPAISLDDAPLGYDSALCEKLTEAVFEDDSPDGVRPAR</sequence>
<dbReference type="PANTHER" id="PTHR11236">
    <property type="entry name" value="AMINOBENZOATE/ANTHRANILATE SYNTHASE"/>
    <property type="match status" value="1"/>
</dbReference>
<dbReference type="InterPro" id="IPR043131">
    <property type="entry name" value="BCAT-like_N"/>
</dbReference>
<evidence type="ECO:0000259" key="3">
    <source>
        <dbReference type="Pfam" id="PF00425"/>
    </source>
</evidence>
<protein>
    <recommendedName>
        <fullName evidence="1">aminodeoxychorismate synthase</fullName>
        <ecNumber evidence="1">2.6.1.85</ecNumber>
    </recommendedName>
</protein>
<dbReference type="InterPro" id="IPR043132">
    <property type="entry name" value="BCAT-like_C"/>
</dbReference>
<keyword evidence="6" id="KW-1185">Reference proteome</keyword>
<dbReference type="SUPFAM" id="SSF56752">
    <property type="entry name" value="D-aminoacid aminotransferase-like PLP-dependent enzymes"/>
    <property type="match status" value="1"/>
</dbReference>
<evidence type="ECO:0000313" key="5">
    <source>
        <dbReference type="EMBL" id="TWG14458.1"/>
    </source>
</evidence>
<dbReference type="PANTHER" id="PTHR11236:SF9">
    <property type="entry name" value="ANTHRANILATE SYNTHASE COMPONENT 1"/>
    <property type="match status" value="1"/>
</dbReference>
<dbReference type="EMBL" id="VIWY01000004">
    <property type="protein sequence ID" value="TWG14458.1"/>
    <property type="molecule type" value="Genomic_DNA"/>
</dbReference>
<dbReference type="InterPro" id="IPR036038">
    <property type="entry name" value="Aminotransferase-like"/>
</dbReference>
<dbReference type="EC" id="2.6.1.85" evidence="1"/>
<dbReference type="GO" id="GO:0000162">
    <property type="term" value="P:L-tryptophan biosynthetic process"/>
    <property type="evidence" value="ECO:0007669"/>
    <property type="project" value="TreeGrafter"/>
</dbReference>
<dbReference type="Gene3D" id="3.30.470.10">
    <property type="match status" value="1"/>
</dbReference>
<dbReference type="InterPro" id="IPR019999">
    <property type="entry name" value="Anth_synth_I-like"/>
</dbReference>
<evidence type="ECO:0000256" key="2">
    <source>
        <dbReference type="ARBA" id="ARBA00022679"/>
    </source>
</evidence>
<dbReference type="Gene3D" id="3.60.120.10">
    <property type="entry name" value="Anthranilate synthase"/>
    <property type="match status" value="1"/>
</dbReference>
<dbReference type="InterPro" id="IPR001544">
    <property type="entry name" value="Aminotrans_IV"/>
</dbReference>
<dbReference type="InterPro" id="IPR015890">
    <property type="entry name" value="Chorismate_C"/>
</dbReference>
<reference evidence="5 6" key="1">
    <citation type="submission" date="2019-06" db="EMBL/GenBank/DDBJ databases">
        <title>Sequencing the genomes of 1000 actinobacteria strains.</title>
        <authorList>
            <person name="Klenk H.-P."/>
        </authorList>
    </citation>
    <scope>NUCLEOTIDE SEQUENCE [LARGE SCALE GENOMIC DNA]</scope>
    <source>
        <strain evidence="5 6">DSM 43866</strain>
    </source>
</reference>
<feature type="domain" description="Chorismate-utilising enzyme C-terminal" evidence="3">
    <location>
        <begin position="206"/>
        <end position="459"/>
    </location>
</feature>
<dbReference type="InterPro" id="IPR005802">
    <property type="entry name" value="ADC_synth_comp_1"/>
</dbReference>
<evidence type="ECO:0000313" key="6">
    <source>
        <dbReference type="Proteomes" id="UP000320239"/>
    </source>
</evidence>
<dbReference type="PRINTS" id="PR00095">
    <property type="entry name" value="ANTSNTHASEI"/>
</dbReference>
<dbReference type="RefSeq" id="WP_164466148.1">
    <property type="nucleotide sequence ID" value="NZ_BOMX01000147.1"/>
</dbReference>
<dbReference type="NCBIfam" id="TIGR00553">
    <property type="entry name" value="pabB"/>
    <property type="match status" value="1"/>
</dbReference>
<proteinExistence type="predicted"/>
<dbReference type="AlphaFoldDB" id="A0A561VS87"/>
<dbReference type="Pfam" id="PF00425">
    <property type="entry name" value="Chorismate_bind"/>
    <property type="match status" value="1"/>
</dbReference>
<dbReference type="GO" id="GO:0046820">
    <property type="term" value="F:4-amino-4-deoxychorismate synthase activity"/>
    <property type="evidence" value="ECO:0007669"/>
    <property type="project" value="UniProtKB-EC"/>
</dbReference>
<accession>A0A561VS87</accession>